<reference evidence="2" key="2">
    <citation type="submission" date="2023-06" db="EMBL/GenBank/DDBJ databases">
        <authorList>
            <person name="Swenson N.G."/>
            <person name="Wegrzyn J.L."/>
            <person name="Mcevoy S.L."/>
        </authorList>
    </citation>
    <scope>NUCLEOTIDE SEQUENCE</scope>
    <source>
        <strain evidence="2">NS2018</strain>
        <tissue evidence="2">Leaf</tissue>
    </source>
</reference>
<proteinExistence type="predicted"/>
<name>A0AA39RIG3_ACESA</name>
<dbReference type="GO" id="GO:0006952">
    <property type="term" value="P:defense response"/>
    <property type="evidence" value="ECO:0007669"/>
    <property type="project" value="InterPro"/>
</dbReference>
<reference evidence="2" key="1">
    <citation type="journal article" date="2022" name="Plant J.">
        <title>Strategies of tolerance reflected in two North American maple genomes.</title>
        <authorList>
            <person name="McEvoy S.L."/>
            <person name="Sezen U.U."/>
            <person name="Trouern-Trend A."/>
            <person name="McMahon S.M."/>
            <person name="Schaberg P.G."/>
            <person name="Yang J."/>
            <person name="Wegrzyn J.L."/>
            <person name="Swenson N.G."/>
        </authorList>
    </citation>
    <scope>NUCLEOTIDE SEQUENCE</scope>
    <source>
        <strain evidence="2">NS2018</strain>
    </source>
</reference>
<feature type="domain" description="NB-ARC" evidence="1">
    <location>
        <begin position="12"/>
        <end position="152"/>
    </location>
</feature>
<dbReference type="InterPro" id="IPR027417">
    <property type="entry name" value="P-loop_NTPase"/>
</dbReference>
<dbReference type="InterPro" id="IPR044974">
    <property type="entry name" value="Disease_R_plants"/>
</dbReference>
<dbReference type="GO" id="GO:0043531">
    <property type="term" value="F:ADP binding"/>
    <property type="evidence" value="ECO:0007669"/>
    <property type="project" value="InterPro"/>
</dbReference>
<evidence type="ECO:0000313" key="3">
    <source>
        <dbReference type="Proteomes" id="UP001168877"/>
    </source>
</evidence>
<organism evidence="2 3">
    <name type="scientific">Acer saccharum</name>
    <name type="common">Sugar maple</name>
    <dbReference type="NCBI Taxonomy" id="4024"/>
    <lineage>
        <taxon>Eukaryota</taxon>
        <taxon>Viridiplantae</taxon>
        <taxon>Streptophyta</taxon>
        <taxon>Embryophyta</taxon>
        <taxon>Tracheophyta</taxon>
        <taxon>Spermatophyta</taxon>
        <taxon>Magnoliopsida</taxon>
        <taxon>eudicotyledons</taxon>
        <taxon>Gunneridae</taxon>
        <taxon>Pentapetalae</taxon>
        <taxon>rosids</taxon>
        <taxon>malvids</taxon>
        <taxon>Sapindales</taxon>
        <taxon>Sapindaceae</taxon>
        <taxon>Hippocastanoideae</taxon>
        <taxon>Acereae</taxon>
        <taxon>Acer</taxon>
    </lineage>
</organism>
<dbReference type="Pfam" id="PF00931">
    <property type="entry name" value="NB-ARC"/>
    <property type="match status" value="1"/>
</dbReference>
<accession>A0AA39RIG3</accession>
<dbReference type="Proteomes" id="UP001168877">
    <property type="component" value="Unassembled WGS sequence"/>
</dbReference>
<dbReference type="EMBL" id="JAUESC010000387">
    <property type="protein sequence ID" value="KAK0574368.1"/>
    <property type="molecule type" value="Genomic_DNA"/>
</dbReference>
<dbReference type="PRINTS" id="PR00364">
    <property type="entry name" value="DISEASERSIST"/>
</dbReference>
<evidence type="ECO:0000313" key="2">
    <source>
        <dbReference type="EMBL" id="KAK0574368.1"/>
    </source>
</evidence>
<dbReference type="InterPro" id="IPR002182">
    <property type="entry name" value="NB-ARC"/>
</dbReference>
<dbReference type="Gene3D" id="3.40.50.300">
    <property type="entry name" value="P-loop containing nucleotide triphosphate hydrolases"/>
    <property type="match status" value="1"/>
</dbReference>
<comment type="caution">
    <text evidence="2">The sequence shown here is derived from an EMBL/GenBank/DDBJ whole genome shotgun (WGS) entry which is preliminary data.</text>
</comment>
<dbReference type="PANTHER" id="PTHR11017:SF385">
    <property type="entry name" value="DISEASE RESISTANCE PROTEIN (TIR-NBS-LRR CLASS)-RELATED"/>
    <property type="match status" value="1"/>
</dbReference>
<sequence length="154" mass="17092">MRVAAYTVGIDSRVEELMKLLDVKSSGVRVLGLHGMGGVGKTTLAKAVYNKLVGKFECRSFITNVREISRQNDGLISHQHNLIDDLSLDNTVLTRNEIEANISAIKEVVDKRKVTVVLDDVDDIGQLNALLGKKERFCEGSRIIITTRDRDVLL</sequence>
<dbReference type="AlphaFoldDB" id="A0AA39RIG3"/>
<dbReference type="PANTHER" id="PTHR11017">
    <property type="entry name" value="LEUCINE-RICH REPEAT-CONTAINING PROTEIN"/>
    <property type="match status" value="1"/>
</dbReference>
<evidence type="ECO:0000259" key="1">
    <source>
        <dbReference type="Pfam" id="PF00931"/>
    </source>
</evidence>
<keyword evidence="3" id="KW-1185">Reference proteome</keyword>
<dbReference type="SUPFAM" id="SSF52540">
    <property type="entry name" value="P-loop containing nucleoside triphosphate hydrolases"/>
    <property type="match status" value="1"/>
</dbReference>
<gene>
    <name evidence="2" type="ORF">LWI29_022596</name>
</gene>
<protein>
    <recommendedName>
        <fullName evidence="1">NB-ARC domain-containing protein</fullName>
    </recommendedName>
</protein>